<gene>
    <name evidence="1" type="ORF">FHR34_007199</name>
    <name evidence="2" type="ORF">FHR34_007416</name>
</gene>
<dbReference type="GO" id="GO:0004386">
    <property type="term" value="F:helicase activity"/>
    <property type="evidence" value="ECO:0007669"/>
    <property type="project" value="UniProtKB-KW"/>
</dbReference>
<dbReference type="RefSeq" id="WP_184945030.1">
    <property type="nucleotide sequence ID" value="NZ_JACHJV010000002.1"/>
</dbReference>
<evidence type="ECO:0000313" key="2">
    <source>
        <dbReference type="EMBL" id="MBB4928319.1"/>
    </source>
</evidence>
<reference evidence="1 3" key="1">
    <citation type="submission" date="2020-08" db="EMBL/GenBank/DDBJ databases">
        <title>Sequencing the genomes of 1000 actinobacteria strains.</title>
        <authorList>
            <person name="Klenk H.-P."/>
        </authorList>
    </citation>
    <scope>NUCLEOTIDE SEQUENCE [LARGE SCALE GENOMIC DNA]</scope>
    <source>
        <strain evidence="1 3">DSM 41654</strain>
    </source>
</reference>
<proteinExistence type="predicted"/>
<comment type="caution">
    <text evidence="1">The sequence shown here is derived from an EMBL/GenBank/DDBJ whole genome shotgun (WGS) entry which is preliminary data.</text>
</comment>
<name>A0A7W7RA04_KITKI</name>
<keyword evidence="1" id="KW-0547">Nucleotide-binding</keyword>
<sequence>MSDETIYGPTVFTWTLGQGIEHGFLADYRVLVPVVTDEDLRELLSLPAVADLRSQRSNEELLRLALQIAVLRAVADLGLRRVIAFHSRVSAAREFANTLLETS</sequence>
<evidence type="ECO:0000313" key="1">
    <source>
        <dbReference type="EMBL" id="MBB4928104.1"/>
    </source>
</evidence>
<protein>
    <submittedName>
        <fullName evidence="1">Superfamily II DNA or RNA helicase</fullName>
    </submittedName>
</protein>
<dbReference type="Proteomes" id="UP000540506">
    <property type="component" value="Unassembled WGS sequence"/>
</dbReference>
<organism evidence="1 3">
    <name type="scientific">Kitasatospora kifunensis</name>
    <name type="common">Streptomyces kifunensis</name>
    <dbReference type="NCBI Taxonomy" id="58351"/>
    <lineage>
        <taxon>Bacteria</taxon>
        <taxon>Bacillati</taxon>
        <taxon>Actinomycetota</taxon>
        <taxon>Actinomycetes</taxon>
        <taxon>Kitasatosporales</taxon>
        <taxon>Streptomycetaceae</taxon>
        <taxon>Kitasatospora</taxon>
    </lineage>
</organism>
<keyword evidence="1" id="KW-0378">Hydrolase</keyword>
<dbReference type="AlphaFoldDB" id="A0A7W7RA04"/>
<keyword evidence="3" id="KW-1185">Reference proteome</keyword>
<keyword evidence="1" id="KW-0347">Helicase</keyword>
<dbReference type="EMBL" id="JACHJV010000003">
    <property type="protein sequence ID" value="MBB4928319.1"/>
    <property type="molecule type" value="Genomic_DNA"/>
</dbReference>
<keyword evidence="1" id="KW-0067">ATP-binding</keyword>
<accession>A0A7W7RA04</accession>
<evidence type="ECO:0000313" key="3">
    <source>
        <dbReference type="Proteomes" id="UP000540506"/>
    </source>
</evidence>
<dbReference type="EMBL" id="JACHJV010000002">
    <property type="protein sequence ID" value="MBB4928104.1"/>
    <property type="molecule type" value="Genomic_DNA"/>
</dbReference>